<accession>A0A0D9WBV2</accession>
<dbReference type="InterPro" id="IPR044997">
    <property type="entry name" value="F-box_plant"/>
</dbReference>
<dbReference type="Gramene" id="LPERR05G00500.1">
    <property type="protein sequence ID" value="LPERR05G00500.1"/>
    <property type="gene ID" value="LPERR05G00500"/>
</dbReference>
<dbReference type="HOGENOM" id="CLU_024168_2_1_1"/>
<dbReference type="InterPro" id="IPR032675">
    <property type="entry name" value="LRR_dom_sf"/>
</dbReference>
<evidence type="ECO:0000313" key="2">
    <source>
        <dbReference type="EnsemblPlants" id="LPERR05G00500.1"/>
    </source>
</evidence>
<dbReference type="Pfam" id="PF23622">
    <property type="entry name" value="LRR_At1g61320_AtMIF1"/>
    <property type="match status" value="1"/>
</dbReference>
<reference evidence="3" key="2">
    <citation type="submission" date="2013-12" db="EMBL/GenBank/DDBJ databases">
        <authorList>
            <person name="Yu Y."/>
            <person name="Lee S."/>
            <person name="de Baynast K."/>
            <person name="Wissotski M."/>
            <person name="Liu L."/>
            <person name="Talag J."/>
            <person name="Goicoechea J."/>
            <person name="Angelova A."/>
            <person name="Jetty R."/>
            <person name="Kudrna D."/>
            <person name="Golser W."/>
            <person name="Rivera L."/>
            <person name="Zhang J."/>
            <person name="Wing R."/>
        </authorList>
    </citation>
    <scope>NUCLEOTIDE SEQUENCE</scope>
</reference>
<dbReference type="SUPFAM" id="SSF52047">
    <property type="entry name" value="RNI-like"/>
    <property type="match status" value="1"/>
</dbReference>
<dbReference type="AlphaFoldDB" id="A0A0D9WBV2"/>
<dbReference type="InterPro" id="IPR055357">
    <property type="entry name" value="LRR_At1g61320_AtMIF1"/>
</dbReference>
<feature type="domain" description="At1g61320/AtMIF1 LRR" evidence="1">
    <location>
        <begin position="164"/>
        <end position="403"/>
    </location>
</feature>
<proteinExistence type="predicted"/>
<dbReference type="STRING" id="77586.A0A0D9WBV2"/>
<dbReference type="Gene3D" id="3.80.10.10">
    <property type="entry name" value="Ribonuclease Inhibitor"/>
    <property type="match status" value="1"/>
</dbReference>
<dbReference type="SUPFAM" id="SSF81383">
    <property type="entry name" value="F-box domain"/>
    <property type="match status" value="1"/>
</dbReference>
<protein>
    <recommendedName>
        <fullName evidence="1">At1g61320/AtMIF1 LRR domain-containing protein</fullName>
    </recommendedName>
</protein>
<reference evidence="2" key="3">
    <citation type="submission" date="2015-04" db="UniProtKB">
        <authorList>
            <consortium name="EnsemblPlants"/>
        </authorList>
    </citation>
    <scope>IDENTIFICATION</scope>
</reference>
<dbReference type="PANTHER" id="PTHR32153">
    <property type="entry name" value="OJ000223_09.16 PROTEIN"/>
    <property type="match status" value="1"/>
</dbReference>
<keyword evidence="3" id="KW-1185">Reference proteome</keyword>
<dbReference type="Proteomes" id="UP000032180">
    <property type="component" value="Chromosome 5"/>
</dbReference>
<sequence>MPEYCHIKTFSSYLQCQAVDPLSDDRLSALPDDCLIDILQRLELRNVAQTTILARRWSHLFWSMTRLKLDITEFMPRKSASSARKKAAALQAWAAVVQARAMSRYTKVIRTLLAPRSADLQQTTIRTMHLRFYPTARYLLSIGRMVDDAVQSARSLFQACPNAFRLVTSLSLWAIRFRDSDIPNLLGSCHQLQHLHLRTCDNGRNSVLKIDAPHSQLRTLKMIFCSYRKVELIHVPKLECVDCDTWMGPNPPVYFGRVPLLHKIRFCSSSHKIIQLPFKLSNWLSTVPTLTALHLDFQDEMVWILPEEPKKLFPLFRNLSDVYLYSISPDCGLDWTLFVLEGAPSIKRLYITISFHICCEDDVKSKVDKTNAVWEASSNSFKHKKLRLLDVGAFEADENMIKYIRLAIQIHLHDKEPCEDCDKTYLKMPSMSRTRFPNNEVEKDILREHLLEGSSSSVEIIIGEY</sequence>
<evidence type="ECO:0000259" key="1">
    <source>
        <dbReference type="Pfam" id="PF23622"/>
    </source>
</evidence>
<name>A0A0D9WBV2_9ORYZ</name>
<reference evidence="2 3" key="1">
    <citation type="submission" date="2012-08" db="EMBL/GenBank/DDBJ databases">
        <title>Oryza genome evolution.</title>
        <authorList>
            <person name="Wing R.A."/>
        </authorList>
    </citation>
    <scope>NUCLEOTIDE SEQUENCE</scope>
</reference>
<dbReference type="EnsemblPlants" id="LPERR05G00500.1">
    <property type="protein sequence ID" value="LPERR05G00500.1"/>
    <property type="gene ID" value="LPERR05G00500"/>
</dbReference>
<evidence type="ECO:0000313" key="3">
    <source>
        <dbReference type="Proteomes" id="UP000032180"/>
    </source>
</evidence>
<organism evidence="2 3">
    <name type="scientific">Leersia perrieri</name>
    <dbReference type="NCBI Taxonomy" id="77586"/>
    <lineage>
        <taxon>Eukaryota</taxon>
        <taxon>Viridiplantae</taxon>
        <taxon>Streptophyta</taxon>
        <taxon>Embryophyta</taxon>
        <taxon>Tracheophyta</taxon>
        <taxon>Spermatophyta</taxon>
        <taxon>Magnoliopsida</taxon>
        <taxon>Liliopsida</taxon>
        <taxon>Poales</taxon>
        <taxon>Poaceae</taxon>
        <taxon>BOP clade</taxon>
        <taxon>Oryzoideae</taxon>
        <taxon>Oryzeae</taxon>
        <taxon>Oryzinae</taxon>
        <taxon>Leersia</taxon>
    </lineage>
</organism>
<dbReference type="InterPro" id="IPR036047">
    <property type="entry name" value="F-box-like_dom_sf"/>
</dbReference>
<dbReference type="PROSITE" id="PS50007">
    <property type="entry name" value="PIPLC_X_DOMAIN"/>
    <property type="match status" value="1"/>
</dbReference>